<dbReference type="CDD" id="cd13637">
    <property type="entry name" value="PBP2_Ca3427_like"/>
    <property type="match status" value="1"/>
</dbReference>
<gene>
    <name evidence="5" type="ORF">CANARDRAFT_193622</name>
</gene>
<organism evidence="5 6">
    <name type="scientific">[Candida] arabinofermentans NRRL YB-2248</name>
    <dbReference type="NCBI Taxonomy" id="983967"/>
    <lineage>
        <taxon>Eukaryota</taxon>
        <taxon>Fungi</taxon>
        <taxon>Dikarya</taxon>
        <taxon>Ascomycota</taxon>
        <taxon>Saccharomycotina</taxon>
        <taxon>Pichiomycetes</taxon>
        <taxon>Pichiales</taxon>
        <taxon>Pichiaceae</taxon>
        <taxon>Ogataea</taxon>
        <taxon>Ogataea/Candida clade</taxon>
    </lineage>
</organism>
<evidence type="ECO:0000313" key="6">
    <source>
        <dbReference type="Proteomes" id="UP000094801"/>
    </source>
</evidence>
<dbReference type="InterPro" id="IPR054364">
    <property type="entry name" value="Ca3427-like_PBP2"/>
</dbReference>
<dbReference type="GO" id="GO:0042597">
    <property type="term" value="C:periplasmic space"/>
    <property type="evidence" value="ECO:0007669"/>
    <property type="project" value="UniProtKB-SubCell"/>
</dbReference>
<name>A0A1E4T8W7_9ASCO</name>
<proteinExistence type="inferred from homology"/>
<accession>A0A1E4T8W7</accession>
<feature type="domain" description="Ca3427-like PBP 2" evidence="4">
    <location>
        <begin position="87"/>
        <end position="190"/>
    </location>
</feature>
<reference evidence="6" key="1">
    <citation type="submission" date="2016-04" db="EMBL/GenBank/DDBJ databases">
        <title>Comparative genomics of biotechnologically important yeasts.</title>
        <authorList>
            <consortium name="DOE Joint Genome Institute"/>
            <person name="Riley R."/>
            <person name="Haridas S."/>
            <person name="Wolfe K.H."/>
            <person name="Lopes M.R."/>
            <person name="Hittinger C.T."/>
            <person name="Goker M."/>
            <person name="Salamov A."/>
            <person name="Wisecaver J."/>
            <person name="Long T.M."/>
            <person name="Aerts A.L."/>
            <person name="Barry K."/>
            <person name="Choi C."/>
            <person name="Clum A."/>
            <person name="Coughlan A.Y."/>
            <person name="Deshpande S."/>
            <person name="Douglass A.P."/>
            <person name="Hanson S.J."/>
            <person name="Klenk H.-P."/>
            <person name="Labutti K."/>
            <person name="Lapidus A."/>
            <person name="Lindquist E."/>
            <person name="Lipzen A."/>
            <person name="Meier-Kolthoff J.P."/>
            <person name="Ohm R.A."/>
            <person name="Otillar R.P."/>
            <person name="Pangilinan J."/>
            <person name="Peng Y."/>
            <person name="Rokas A."/>
            <person name="Rosa C.A."/>
            <person name="Scheuner C."/>
            <person name="Sibirny A.A."/>
            <person name="Slot J.C."/>
            <person name="Stielow J.B."/>
            <person name="Sun H."/>
            <person name="Kurtzman C.P."/>
            <person name="Blackwell M."/>
            <person name="Grigoriev I.V."/>
            <person name="Jeffries T.W."/>
        </authorList>
    </citation>
    <scope>NUCLEOTIDE SEQUENCE [LARGE SCALE GENOMIC DNA]</scope>
    <source>
        <strain evidence="6">NRRL YB-2248</strain>
    </source>
</reference>
<dbReference type="AlphaFoldDB" id="A0A1E4T8W7"/>
<dbReference type="PANTHER" id="PTHR30024:SF47">
    <property type="entry name" value="TAURINE-BINDING PERIPLASMIC PROTEIN"/>
    <property type="match status" value="1"/>
</dbReference>
<evidence type="ECO:0000259" key="4">
    <source>
        <dbReference type="Pfam" id="PF22384"/>
    </source>
</evidence>
<evidence type="ECO:0000256" key="3">
    <source>
        <dbReference type="ARBA" id="ARBA00022729"/>
    </source>
</evidence>
<dbReference type="SUPFAM" id="SSF53850">
    <property type="entry name" value="Periplasmic binding protein-like II"/>
    <property type="match status" value="1"/>
</dbReference>
<sequence length="303" mass="34151">MSLKVGIIPEHFSTPLRFASEKGFFKNNGLDVELIEYPSGSGHLIQSLQKNEIDIAIGLTEAFVRGLCDGEDSYYISGTYVESPLCWAISTGSQRDDLNSKDQLQGMKIGVSRIGSGSYVMSFVLALQENFKKSYDAGYFEKFPILNNFKNLRDSVNAVDGVEASDAFMWEHFTSKKYYDNLEIKKIGEIYTPWSSWVIVPHRNLDKSTISKFSNAVQQGIQYYLENKQEAANYIANNLDYSLQDAKEWQNTVIFSNDVSKIDVEKNIQNTKKILKTAGVIQTNGESDLLIQERLNAGVLNLK</sequence>
<keyword evidence="3" id="KW-0732">Signal</keyword>
<keyword evidence="6" id="KW-1185">Reference proteome</keyword>
<dbReference type="OrthoDB" id="1363at2759"/>
<dbReference type="Pfam" id="PF22384">
    <property type="entry name" value="PBP2_Ca3427_like"/>
    <property type="match status" value="1"/>
</dbReference>
<evidence type="ECO:0000256" key="1">
    <source>
        <dbReference type="ARBA" id="ARBA00004418"/>
    </source>
</evidence>
<dbReference type="PANTHER" id="PTHR30024">
    <property type="entry name" value="ALIPHATIC SULFONATES-BINDING PROTEIN-RELATED"/>
    <property type="match status" value="1"/>
</dbReference>
<evidence type="ECO:0000313" key="5">
    <source>
        <dbReference type="EMBL" id="ODV88196.1"/>
    </source>
</evidence>
<comment type="subcellular location">
    <subcellularLocation>
        <location evidence="1">Periplasm</location>
    </subcellularLocation>
</comment>
<protein>
    <recommendedName>
        <fullName evidence="4">Ca3427-like PBP 2 domain-containing protein</fullName>
    </recommendedName>
</protein>
<dbReference type="EMBL" id="KV453847">
    <property type="protein sequence ID" value="ODV88196.1"/>
    <property type="molecule type" value="Genomic_DNA"/>
</dbReference>
<dbReference type="Pfam" id="PF13379">
    <property type="entry name" value="NMT1_2"/>
    <property type="match status" value="1"/>
</dbReference>
<dbReference type="Gene3D" id="3.40.190.10">
    <property type="entry name" value="Periplasmic binding protein-like II"/>
    <property type="match status" value="2"/>
</dbReference>
<evidence type="ECO:0000256" key="2">
    <source>
        <dbReference type="ARBA" id="ARBA00010742"/>
    </source>
</evidence>
<dbReference type="Proteomes" id="UP000094801">
    <property type="component" value="Unassembled WGS sequence"/>
</dbReference>
<comment type="similarity">
    <text evidence="2">Belongs to the bacterial solute-binding protein SsuA/TauA family.</text>
</comment>